<name>A0ABX0QS08_9BACT</name>
<dbReference type="Proteomes" id="UP000606008">
    <property type="component" value="Unassembled WGS sequence"/>
</dbReference>
<feature type="transmembrane region" description="Helical" evidence="1">
    <location>
        <begin position="54"/>
        <end position="74"/>
    </location>
</feature>
<keyword evidence="1" id="KW-1133">Transmembrane helix</keyword>
<accession>A0ABX0QS08</accession>
<evidence type="ECO:0000313" key="2">
    <source>
        <dbReference type="EMBL" id="NID13667.1"/>
    </source>
</evidence>
<keyword evidence="1" id="KW-0812">Transmembrane</keyword>
<comment type="caution">
    <text evidence="2">The sequence shown here is derived from an EMBL/GenBank/DDBJ whole genome shotgun (WGS) entry which is preliminary data.</text>
</comment>
<proteinExistence type="predicted"/>
<reference evidence="3" key="2">
    <citation type="submission" date="2023-07" db="EMBL/GenBank/DDBJ databases">
        <authorList>
            <person name="Jung D.-H."/>
        </authorList>
    </citation>
    <scope>NUCLEOTIDE SEQUENCE [LARGE SCALE GENOMIC DNA]</scope>
    <source>
        <strain evidence="3">JA-25</strain>
    </source>
</reference>
<keyword evidence="1" id="KW-0472">Membrane</keyword>
<gene>
    <name evidence="2" type="ORF">F7231_26095</name>
</gene>
<feature type="transmembrane region" description="Helical" evidence="1">
    <location>
        <begin position="86"/>
        <end position="106"/>
    </location>
</feature>
<evidence type="ECO:0000313" key="3">
    <source>
        <dbReference type="Proteomes" id="UP000606008"/>
    </source>
</evidence>
<reference evidence="3" key="1">
    <citation type="submission" date="2019-09" db="EMBL/GenBank/DDBJ databases">
        <authorList>
            <person name="Jung D.-H."/>
        </authorList>
    </citation>
    <scope>NUCLEOTIDE SEQUENCE [LARGE SCALE GENOMIC DNA]</scope>
    <source>
        <strain evidence="3">JA-25</strain>
    </source>
</reference>
<keyword evidence="3" id="KW-1185">Reference proteome</keyword>
<dbReference type="InterPro" id="IPR025408">
    <property type="entry name" value="DUF4134"/>
</dbReference>
<dbReference type="EMBL" id="WAEL01000013">
    <property type="protein sequence ID" value="NID13667.1"/>
    <property type="molecule type" value="Genomic_DNA"/>
</dbReference>
<dbReference type="Pfam" id="PF13572">
    <property type="entry name" value="DUF4134"/>
    <property type="match status" value="1"/>
</dbReference>
<protein>
    <submittedName>
        <fullName evidence="2">DUF4134 domain-containing protein</fullName>
    </submittedName>
</protein>
<sequence length="177" mass="19335">MYQTRTLLLLGCCMLTYAGIAQDVNLNGNAAAHVGIDSQFTNPILSRMPTFLKFVWAVCGLMALIGGLRIYSRVQAGTGDFALETWRLGSAVIGVGIVALFLQGWVSYRMPSVTAARFGTDKLLYRGGEDDSEIVDPAPGAVAATPYQPGQDARLDSIRNYYRTASDSLREYTRLNR</sequence>
<organism evidence="2 3">
    <name type="scientific">Fibrivirga algicola</name>
    <dbReference type="NCBI Taxonomy" id="2950420"/>
    <lineage>
        <taxon>Bacteria</taxon>
        <taxon>Pseudomonadati</taxon>
        <taxon>Bacteroidota</taxon>
        <taxon>Cytophagia</taxon>
        <taxon>Cytophagales</taxon>
        <taxon>Spirosomataceae</taxon>
        <taxon>Fibrivirga</taxon>
    </lineage>
</organism>
<evidence type="ECO:0000256" key="1">
    <source>
        <dbReference type="SAM" id="Phobius"/>
    </source>
</evidence>